<protein>
    <submittedName>
        <fullName evidence="1">Uncharacterized protein</fullName>
    </submittedName>
</protein>
<name>A0AAD6Q092_9ROSI</name>
<evidence type="ECO:0000313" key="1">
    <source>
        <dbReference type="EMBL" id="KAJ6972383.1"/>
    </source>
</evidence>
<dbReference type="Proteomes" id="UP001164929">
    <property type="component" value="Chromosome 14"/>
</dbReference>
<dbReference type="AlphaFoldDB" id="A0AAD6Q092"/>
<comment type="caution">
    <text evidence="1">The sequence shown here is derived from an EMBL/GenBank/DDBJ whole genome shotgun (WGS) entry which is preliminary data.</text>
</comment>
<evidence type="ECO:0000313" key="2">
    <source>
        <dbReference type="Proteomes" id="UP001164929"/>
    </source>
</evidence>
<keyword evidence="2" id="KW-1185">Reference proteome</keyword>
<gene>
    <name evidence="1" type="ORF">NC653_032842</name>
</gene>
<reference evidence="1" key="1">
    <citation type="journal article" date="2023" name="Mol. Ecol. Resour.">
        <title>Chromosome-level genome assembly of a triploid poplar Populus alba 'Berolinensis'.</title>
        <authorList>
            <person name="Chen S."/>
            <person name="Yu Y."/>
            <person name="Wang X."/>
            <person name="Wang S."/>
            <person name="Zhang T."/>
            <person name="Zhou Y."/>
            <person name="He R."/>
            <person name="Meng N."/>
            <person name="Wang Y."/>
            <person name="Liu W."/>
            <person name="Liu Z."/>
            <person name="Liu J."/>
            <person name="Guo Q."/>
            <person name="Huang H."/>
            <person name="Sederoff R.R."/>
            <person name="Wang G."/>
            <person name="Qu G."/>
            <person name="Chen S."/>
        </authorList>
    </citation>
    <scope>NUCLEOTIDE SEQUENCE</scope>
    <source>
        <strain evidence="1">SC-2020</strain>
    </source>
</reference>
<proteinExistence type="predicted"/>
<accession>A0AAD6Q092</accession>
<dbReference type="EMBL" id="JAQIZT010000014">
    <property type="protein sequence ID" value="KAJ6972383.1"/>
    <property type="molecule type" value="Genomic_DNA"/>
</dbReference>
<organism evidence="1 2">
    <name type="scientific">Populus alba x Populus x berolinensis</name>
    <dbReference type="NCBI Taxonomy" id="444605"/>
    <lineage>
        <taxon>Eukaryota</taxon>
        <taxon>Viridiplantae</taxon>
        <taxon>Streptophyta</taxon>
        <taxon>Embryophyta</taxon>
        <taxon>Tracheophyta</taxon>
        <taxon>Spermatophyta</taxon>
        <taxon>Magnoliopsida</taxon>
        <taxon>eudicotyledons</taxon>
        <taxon>Gunneridae</taxon>
        <taxon>Pentapetalae</taxon>
        <taxon>rosids</taxon>
        <taxon>fabids</taxon>
        <taxon>Malpighiales</taxon>
        <taxon>Salicaceae</taxon>
        <taxon>Saliceae</taxon>
        <taxon>Populus</taxon>
    </lineage>
</organism>
<sequence length="49" mass="5680">MQLLVSENRSSFTCFLPQAFSFLGYHCEFQSLGYTIPGWSMMNGKRIRV</sequence>